<gene>
    <name evidence="2" type="ORF">M947_02000</name>
</gene>
<sequence>MKKIILALMLLVGLSSAEDITPKLVIDLTAGNVETFEKRVLKAIVVNKNHYESILKELEVAVVVHGSAYRFFVNDPNKTKYKDDKELLSKYKELHTRIKSLATTYNVEFYACRVGMTKNGLEDKDMLSIVEIVPTSTIALIDKQNRGYAYLLVDDK</sequence>
<accession>T0JR01</accession>
<dbReference type="eggNOG" id="COG1416">
    <property type="taxonomic scope" value="Bacteria"/>
</dbReference>
<evidence type="ECO:0000313" key="3">
    <source>
        <dbReference type="Proteomes" id="UP000015520"/>
    </source>
</evidence>
<keyword evidence="1" id="KW-0732">Signal</keyword>
<name>T0JR01_9BACT</name>
<dbReference type="SUPFAM" id="SSF75169">
    <property type="entry name" value="DsrEFH-like"/>
    <property type="match status" value="1"/>
</dbReference>
<dbReference type="PANTHER" id="PTHR37691">
    <property type="entry name" value="BLR3518 PROTEIN"/>
    <property type="match status" value="1"/>
</dbReference>
<dbReference type="EMBL" id="AUPZ01000002">
    <property type="protein sequence ID" value="EQB40601.1"/>
    <property type="molecule type" value="Genomic_DNA"/>
</dbReference>
<dbReference type="PATRIC" id="fig|1172190.3.peg.390"/>
<dbReference type="OrthoDB" id="13229at2"/>
<dbReference type="PANTHER" id="PTHR37691:SF1">
    <property type="entry name" value="BLR3518 PROTEIN"/>
    <property type="match status" value="1"/>
</dbReference>
<reference evidence="2 3" key="1">
    <citation type="submission" date="2013-07" db="EMBL/GenBank/DDBJ databases">
        <title>Sulfurimonas hongkongensis AST-10 Genome Sequencing.</title>
        <authorList>
            <person name="Cai L."/>
            <person name="Zhang T."/>
        </authorList>
    </citation>
    <scope>NUCLEOTIDE SEQUENCE [LARGE SCALE GENOMIC DNA]</scope>
    <source>
        <strain evidence="2 3">AST-10</strain>
    </source>
</reference>
<evidence type="ECO:0000313" key="2">
    <source>
        <dbReference type="EMBL" id="EQB40601.1"/>
    </source>
</evidence>
<comment type="caution">
    <text evidence="2">The sequence shown here is derived from an EMBL/GenBank/DDBJ whole genome shotgun (WGS) entry which is preliminary data.</text>
</comment>
<dbReference type="InterPro" id="IPR003787">
    <property type="entry name" value="Sulphur_relay_DsrE/F-like"/>
</dbReference>
<dbReference type="AlphaFoldDB" id="T0JR01"/>
<dbReference type="RefSeq" id="WP_021286681.1">
    <property type="nucleotide sequence ID" value="NZ_AUPZ01000002.1"/>
</dbReference>
<organism evidence="2 3">
    <name type="scientific">Sulfurimonas hongkongensis</name>
    <dbReference type="NCBI Taxonomy" id="1172190"/>
    <lineage>
        <taxon>Bacteria</taxon>
        <taxon>Pseudomonadati</taxon>
        <taxon>Campylobacterota</taxon>
        <taxon>Epsilonproteobacteria</taxon>
        <taxon>Campylobacterales</taxon>
        <taxon>Sulfurimonadaceae</taxon>
        <taxon>Sulfurimonas</taxon>
    </lineage>
</organism>
<dbReference type="InterPro" id="IPR027396">
    <property type="entry name" value="DsrEFH-like"/>
</dbReference>
<proteinExistence type="predicted"/>
<feature type="chain" id="PRO_5004565271" evidence="1">
    <location>
        <begin position="18"/>
        <end position="156"/>
    </location>
</feature>
<protein>
    <submittedName>
        <fullName evidence="2">Uncharacterized protein</fullName>
    </submittedName>
</protein>
<dbReference type="Proteomes" id="UP000015520">
    <property type="component" value="Unassembled WGS sequence"/>
</dbReference>
<keyword evidence="3" id="KW-1185">Reference proteome</keyword>
<dbReference type="Pfam" id="PF02635">
    <property type="entry name" value="DsrE"/>
    <property type="match status" value="1"/>
</dbReference>
<evidence type="ECO:0000256" key="1">
    <source>
        <dbReference type="SAM" id="SignalP"/>
    </source>
</evidence>
<feature type="signal peptide" evidence="1">
    <location>
        <begin position="1"/>
        <end position="17"/>
    </location>
</feature>
<dbReference type="STRING" id="1172190.M947_02000"/>
<dbReference type="Gene3D" id="3.40.1260.10">
    <property type="entry name" value="DsrEFH-like"/>
    <property type="match status" value="1"/>
</dbReference>